<dbReference type="PRINTS" id="PR00377">
    <property type="entry name" value="IMPHPHTASES"/>
</dbReference>
<dbReference type="PANTHER" id="PTHR20854">
    <property type="entry name" value="INOSITOL MONOPHOSPHATASE"/>
    <property type="match status" value="1"/>
</dbReference>
<evidence type="ECO:0000256" key="1">
    <source>
        <dbReference type="ARBA" id="ARBA00001946"/>
    </source>
</evidence>
<evidence type="ECO:0000313" key="6">
    <source>
        <dbReference type="EMBL" id="MBD1373615.1"/>
    </source>
</evidence>
<dbReference type="AlphaFoldDB" id="A0A926ND45"/>
<dbReference type="Gene3D" id="3.40.190.80">
    <property type="match status" value="1"/>
</dbReference>
<feature type="binding site" evidence="5">
    <location>
        <position position="92"/>
    </location>
    <ligand>
        <name>Mg(2+)</name>
        <dbReference type="ChEBI" id="CHEBI:18420"/>
        <label>1</label>
        <note>catalytic</note>
    </ligand>
</feature>
<accession>A0A926ND45</accession>
<evidence type="ECO:0000256" key="2">
    <source>
        <dbReference type="ARBA" id="ARBA00022723"/>
    </source>
</evidence>
<comment type="caution">
    <text evidence="6">The sequence shown here is derived from an EMBL/GenBank/DDBJ whole genome shotgun (WGS) entry which is preliminary data.</text>
</comment>
<dbReference type="RefSeq" id="WP_191142630.1">
    <property type="nucleotide sequence ID" value="NZ_JACXAH010000030.1"/>
</dbReference>
<dbReference type="Pfam" id="PF00459">
    <property type="entry name" value="Inositol_P"/>
    <property type="match status" value="1"/>
</dbReference>
<keyword evidence="2 5" id="KW-0479">Metal-binding</keyword>
<comment type="cofactor">
    <cofactor evidence="1 5">
        <name>Mg(2+)</name>
        <dbReference type="ChEBI" id="CHEBI:18420"/>
    </cofactor>
</comment>
<dbReference type="EMBL" id="JACXAH010000030">
    <property type="protein sequence ID" value="MBD1373615.1"/>
    <property type="molecule type" value="Genomic_DNA"/>
</dbReference>
<dbReference type="GO" id="GO:0046872">
    <property type="term" value="F:metal ion binding"/>
    <property type="evidence" value="ECO:0007669"/>
    <property type="project" value="UniProtKB-KW"/>
</dbReference>
<feature type="binding site" evidence="5">
    <location>
        <position position="91"/>
    </location>
    <ligand>
        <name>Mg(2+)</name>
        <dbReference type="ChEBI" id="CHEBI:18420"/>
        <label>1</label>
        <note>catalytic</note>
    </ligand>
</feature>
<keyword evidence="4 5" id="KW-0460">Magnesium</keyword>
<organism evidence="6 7">
    <name type="scientific">Polycladospora coralii</name>
    <dbReference type="NCBI Taxonomy" id="2771432"/>
    <lineage>
        <taxon>Bacteria</taxon>
        <taxon>Bacillati</taxon>
        <taxon>Bacillota</taxon>
        <taxon>Bacilli</taxon>
        <taxon>Bacillales</taxon>
        <taxon>Thermoactinomycetaceae</taxon>
        <taxon>Polycladospora</taxon>
    </lineage>
</organism>
<dbReference type="Proteomes" id="UP000661691">
    <property type="component" value="Unassembled WGS sequence"/>
</dbReference>
<dbReference type="InterPro" id="IPR000760">
    <property type="entry name" value="Inositol_monophosphatase-like"/>
</dbReference>
<dbReference type="GO" id="GO:0006020">
    <property type="term" value="P:inositol metabolic process"/>
    <property type="evidence" value="ECO:0007669"/>
    <property type="project" value="TreeGrafter"/>
</dbReference>
<dbReference type="Gene3D" id="3.30.540.10">
    <property type="entry name" value="Fructose-1,6-Bisphosphatase, subunit A, domain 1"/>
    <property type="match status" value="1"/>
</dbReference>
<dbReference type="GO" id="GO:0007165">
    <property type="term" value="P:signal transduction"/>
    <property type="evidence" value="ECO:0007669"/>
    <property type="project" value="TreeGrafter"/>
</dbReference>
<evidence type="ECO:0000256" key="3">
    <source>
        <dbReference type="ARBA" id="ARBA00022801"/>
    </source>
</evidence>
<evidence type="ECO:0000256" key="5">
    <source>
        <dbReference type="PIRSR" id="PIRSR600760-2"/>
    </source>
</evidence>
<dbReference type="PANTHER" id="PTHR20854:SF4">
    <property type="entry name" value="INOSITOL-1-MONOPHOSPHATASE-RELATED"/>
    <property type="match status" value="1"/>
</dbReference>
<dbReference type="FunFam" id="3.30.540.10:FF:000003">
    <property type="entry name" value="Inositol-1-monophosphatase"/>
    <property type="match status" value="1"/>
</dbReference>
<gene>
    <name evidence="6" type="ORF">IC620_14810</name>
</gene>
<feature type="binding site" evidence="5">
    <location>
        <position position="89"/>
    </location>
    <ligand>
        <name>Mg(2+)</name>
        <dbReference type="ChEBI" id="CHEBI:18420"/>
        <label>1</label>
        <note>catalytic</note>
    </ligand>
</feature>
<protein>
    <submittedName>
        <fullName evidence="6">Inositol monophosphatase</fullName>
    </submittedName>
</protein>
<feature type="binding site" evidence="5">
    <location>
        <position position="72"/>
    </location>
    <ligand>
        <name>Mg(2+)</name>
        <dbReference type="ChEBI" id="CHEBI:18420"/>
        <label>1</label>
        <note>catalytic</note>
    </ligand>
</feature>
<reference evidence="6" key="1">
    <citation type="submission" date="2020-09" db="EMBL/GenBank/DDBJ databases">
        <title>A novel bacterium of genus Hazenella, isolated from South China Sea.</title>
        <authorList>
            <person name="Huang H."/>
            <person name="Mo K."/>
            <person name="Hu Y."/>
        </authorList>
    </citation>
    <scope>NUCLEOTIDE SEQUENCE</scope>
    <source>
        <strain evidence="6">IB182357</strain>
    </source>
</reference>
<evidence type="ECO:0000313" key="7">
    <source>
        <dbReference type="Proteomes" id="UP000661691"/>
    </source>
</evidence>
<dbReference type="SUPFAM" id="SSF56655">
    <property type="entry name" value="Carbohydrate phosphatase"/>
    <property type="match status" value="1"/>
</dbReference>
<dbReference type="GO" id="GO:0008934">
    <property type="term" value="F:inositol monophosphate 1-phosphatase activity"/>
    <property type="evidence" value="ECO:0007669"/>
    <property type="project" value="TreeGrafter"/>
</dbReference>
<sequence length="270" mass="30673">MTFNSILNRAKKTAIKATSEAGALILHHFERDKKIEQKGTDGDVVTEVDRMAERLIRKRIRSVFVDHQIRGEEFGQVDAQESEWIWLIDPLDGTNNYAIGLPVYAVCVTLMYRNEPVLGIIYEPHLHRMHVAQKDRGAQCNEQFFTMKKTGEAKPTLAWIQGHHVLRDPNAMRLRVSMLQQSKRILTLWAPSVAWCLLAKGEIDAIVLYDSEGEDLYGGVLLAREAGASVIQFNGDDFFGQRDHPYVIACHPSKKEIFLDMVRNGLNSKN</sequence>
<name>A0A926ND45_9BACL</name>
<keyword evidence="7" id="KW-1185">Reference proteome</keyword>
<feature type="binding site" evidence="5">
    <location>
        <position position="215"/>
    </location>
    <ligand>
        <name>Mg(2+)</name>
        <dbReference type="ChEBI" id="CHEBI:18420"/>
        <label>1</label>
        <note>catalytic</note>
    </ligand>
</feature>
<proteinExistence type="predicted"/>
<keyword evidence="3" id="KW-0378">Hydrolase</keyword>
<evidence type="ECO:0000256" key="4">
    <source>
        <dbReference type="ARBA" id="ARBA00022842"/>
    </source>
</evidence>